<sequence>MKAKWLFAKMDLAPKYPEPKSDQVEQPQRLSAQESSKLKMENQMAYEVRASDWLKSVMAEGFCLIMHEFSYGTALQAA</sequence>
<gene>
    <name evidence="2" type="ORF">SK128_019078</name>
</gene>
<dbReference type="AlphaFoldDB" id="A0AAN8X8D6"/>
<protein>
    <submittedName>
        <fullName evidence="2">Uncharacterized protein</fullName>
    </submittedName>
</protein>
<reference evidence="2 3" key="1">
    <citation type="submission" date="2023-11" db="EMBL/GenBank/DDBJ databases">
        <title>Halocaridina rubra genome assembly.</title>
        <authorList>
            <person name="Smith C."/>
        </authorList>
    </citation>
    <scope>NUCLEOTIDE SEQUENCE [LARGE SCALE GENOMIC DNA]</scope>
    <source>
        <strain evidence="2">EP-1</strain>
        <tissue evidence="2">Whole</tissue>
    </source>
</reference>
<dbReference type="Proteomes" id="UP001381693">
    <property type="component" value="Unassembled WGS sequence"/>
</dbReference>
<name>A0AAN8X8D6_HALRR</name>
<organism evidence="2 3">
    <name type="scientific">Halocaridina rubra</name>
    <name type="common">Hawaiian red shrimp</name>
    <dbReference type="NCBI Taxonomy" id="373956"/>
    <lineage>
        <taxon>Eukaryota</taxon>
        <taxon>Metazoa</taxon>
        <taxon>Ecdysozoa</taxon>
        <taxon>Arthropoda</taxon>
        <taxon>Crustacea</taxon>
        <taxon>Multicrustacea</taxon>
        <taxon>Malacostraca</taxon>
        <taxon>Eumalacostraca</taxon>
        <taxon>Eucarida</taxon>
        <taxon>Decapoda</taxon>
        <taxon>Pleocyemata</taxon>
        <taxon>Caridea</taxon>
        <taxon>Atyoidea</taxon>
        <taxon>Atyidae</taxon>
        <taxon>Halocaridina</taxon>
    </lineage>
</organism>
<accession>A0AAN8X8D6</accession>
<proteinExistence type="predicted"/>
<evidence type="ECO:0000256" key="1">
    <source>
        <dbReference type="SAM" id="MobiDB-lite"/>
    </source>
</evidence>
<feature type="region of interest" description="Disordered" evidence="1">
    <location>
        <begin position="15"/>
        <end position="36"/>
    </location>
</feature>
<comment type="caution">
    <text evidence="2">The sequence shown here is derived from an EMBL/GenBank/DDBJ whole genome shotgun (WGS) entry which is preliminary data.</text>
</comment>
<keyword evidence="3" id="KW-1185">Reference proteome</keyword>
<evidence type="ECO:0000313" key="3">
    <source>
        <dbReference type="Proteomes" id="UP001381693"/>
    </source>
</evidence>
<dbReference type="EMBL" id="JAXCGZ010011456">
    <property type="protein sequence ID" value="KAK7074789.1"/>
    <property type="molecule type" value="Genomic_DNA"/>
</dbReference>
<feature type="compositionally biased region" description="Polar residues" evidence="1">
    <location>
        <begin position="24"/>
        <end position="35"/>
    </location>
</feature>
<evidence type="ECO:0000313" key="2">
    <source>
        <dbReference type="EMBL" id="KAK7074789.1"/>
    </source>
</evidence>